<dbReference type="Gene3D" id="1.20.58.220">
    <property type="entry name" value="Phosphate transport system protein phou homolog 2, domain 2"/>
    <property type="match status" value="1"/>
</dbReference>
<proteinExistence type="inferred from homology"/>
<dbReference type="Proteomes" id="UP000475214">
    <property type="component" value="Unassembled WGS sequence"/>
</dbReference>
<sequence>MSVDEEMTSVKAPWRRLRSSWRARRSSDLSKALLGQMRAAAEGAVLARDMVDKKISPSQARERIADVEHSGDEMRGQLVDRLSKTLVSPLDREDLFRLSRSVDDVLDTIRDFVREADLYQIEKRKTYRPLVDAVVVAIESLEDAVASVWSKPQRVPMKALDAKKAARAVNRAYQDQFAKIVDGNGEMSPQALKHRELIKRLDWVGIRINEAADVLTDGALKRGY</sequence>
<name>A0A6L9S9W5_9ACTN</name>
<dbReference type="AlphaFoldDB" id="A0A6L9S9W5"/>
<dbReference type="EMBL" id="JAAGOA010000006">
    <property type="protein sequence ID" value="NEE00750.1"/>
    <property type="molecule type" value="Genomic_DNA"/>
</dbReference>
<gene>
    <name evidence="2" type="ORF">G1H10_11280</name>
</gene>
<dbReference type="Pfam" id="PF01865">
    <property type="entry name" value="PhoU_div"/>
    <property type="match status" value="1"/>
</dbReference>
<dbReference type="InterPro" id="IPR038078">
    <property type="entry name" value="PhoU-like_sf"/>
</dbReference>
<dbReference type="InterPro" id="IPR018445">
    <property type="entry name" value="Put_Phosphate_transp_reg"/>
</dbReference>
<organism evidence="2 3">
    <name type="scientific">Phytoactinopolyspora halotolerans</name>
    <dbReference type="NCBI Taxonomy" id="1981512"/>
    <lineage>
        <taxon>Bacteria</taxon>
        <taxon>Bacillati</taxon>
        <taxon>Actinomycetota</taxon>
        <taxon>Actinomycetes</taxon>
        <taxon>Jiangellales</taxon>
        <taxon>Jiangellaceae</taxon>
        <taxon>Phytoactinopolyspora</taxon>
    </lineage>
</organism>
<evidence type="ECO:0000256" key="1">
    <source>
        <dbReference type="ARBA" id="ARBA00008591"/>
    </source>
</evidence>
<dbReference type="PANTHER" id="PTHR37298">
    <property type="entry name" value="UPF0111 PROTEIN YKAA"/>
    <property type="match status" value="1"/>
</dbReference>
<accession>A0A6L9S9W5</accession>
<dbReference type="InterPro" id="IPR052912">
    <property type="entry name" value="UPF0111_domain"/>
</dbReference>
<comment type="similarity">
    <text evidence="1">Belongs to the UPF0111 family.</text>
</comment>
<comment type="caution">
    <text evidence="2">The sequence shown here is derived from an EMBL/GenBank/DDBJ whole genome shotgun (WGS) entry which is preliminary data.</text>
</comment>
<evidence type="ECO:0000313" key="2">
    <source>
        <dbReference type="EMBL" id="NEE00750.1"/>
    </source>
</evidence>
<keyword evidence="3" id="KW-1185">Reference proteome</keyword>
<reference evidence="2 3" key="1">
    <citation type="submission" date="2020-02" db="EMBL/GenBank/DDBJ databases">
        <authorList>
            <person name="Li X.-J."/>
            <person name="Han X.-M."/>
        </authorList>
    </citation>
    <scope>NUCLEOTIDE SEQUENCE [LARGE SCALE GENOMIC DNA]</scope>
    <source>
        <strain evidence="2 3">CCTCC AB 2017055</strain>
    </source>
</reference>
<protein>
    <submittedName>
        <fullName evidence="2">DUF47 family protein</fullName>
    </submittedName>
</protein>
<evidence type="ECO:0000313" key="3">
    <source>
        <dbReference type="Proteomes" id="UP000475214"/>
    </source>
</evidence>
<dbReference type="RefSeq" id="WP_163736948.1">
    <property type="nucleotide sequence ID" value="NZ_JAAGOA010000006.1"/>
</dbReference>
<dbReference type="PANTHER" id="PTHR37298:SF1">
    <property type="entry name" value="UPF0111 PROTEIN YKAA"/>
    <property type="match status" value="1"/>
</dbReference>